<organism evidence="5 6">
    <name type="scientific">Periconia macrospinosa</name>
    <dbReference type="NCBI Taxonomy" id="97972"/>
    <lineage>
        <taxon>Eukaryota</taxon>
        <taxon>Fungi</taxon>
        <taxon>Dikarya</taxon>
        <taxon>Ascomycota</taxon>
        <taxon>Pezizomycotina</taxon>
        <taxon>Dothideomycetes</taxon>
        <taxon>Pleosporomycetidae</taxon>
        <taxon>Pleosporales</taxon>
        <taxon>Massarineae</taxon>
        <taxon>Periconiaceae</taxon>
        <taxon>Periconia</taxon>
    </lineage>
</organism>
<proteinExistence type="predicted"/>
<dbReference type="PANTHER" id="PTHR40621">
    <property type="entry name" value="TRANSCRIPTION FACTOR KAPC-RELATED"/>
    <property type="match status" value="1"/>
</dbReference>
<evidence type="ECO:0000313" key="6">
    <source>
        <dbReference type="Proteomes" id="UP000244855"/>
    </source>
</evidence>
<protein>
    <recommendedName>
        <fullName evidence="4">BZIP domain-containing protein</fullName>
    </recommendedName>
</protein>
<dbReference type="Proteomes" id="UP000244855">
    <property type="component" value="Unassembled WGS sequence"/>
</dbReference>
<keyword evidence="6" id="KW-1185">Reference proteome</keyword>
<dbReference type="AlphaFoldDB" id="A0A2V1E628"/>
<gene>
    <name evidence="5" type="ORF">DM02DRAFT_623719</name>
</gene>
<sequence>MKSFTFRQYKRSPKEVKRRKNLQSRSFNCFTYANCRPDQQQKLTRAKTDSNSPDNGNNDPKDKESAAYQKRREQVRRAQRTHRERKETYTRQLESEILELRNRESYLLLKSRSYEEELTRLRQILERNGISHEKEFDWFTAPEAPGIDRMMTGSAIKLAQNPLGQHQLHIDVGNDSSGSLWLTESEGASSADVTKRSFLGRKKSVHKIEKNPVFESVEGNSLSAEANLKIGDLGQIELGIEFVLTLESPCLHHIQGEIANGADHATCHTFTATASLLQHSPKRLAEMSDQNQHEWTAPYAALENLLKLSEQLDFEGGLAPIQVWARLRQYLGFESLDIVRLRWLTREMLKKMECHGFGAVIDEESFARLVDAVLPQSGFAF</sequence>
<dbReference type="GO" id="GO:0000976">
    <property type="term" value="F:transcription cis-regulatory region binding"/>
    <property type="evidence" value="ECO:0007669"/>
    <property type="project" value="InterPro"/>
</dbReference>
<dbReference type="GO" id="GO:0090575">
    <property type="term" value="C:RNA polymerase II transcription regulator complex"/>
    <property type="evidence" value="ECO:0007669"/>
    <property type="project" value="TreeGrafter"/>
</dbReference>
<dbReference type="STRING" id="97972.A0A2V1E628"/>
<dbReference type="PROSITE" id="PS50217">
    <property type="entry name" value="BZIP"/>
    <property type="match status" value="1"/>
</dbReference>
<evidence type="ECO:0000256" key="2">
    <source>
        <dbReference type="ARBA" id="ARBA00023242"/>
    </source>
</evidence>
<comment type="subcellular location">
    <subcellularLocation>
        <location evidence="1">Nucleus</location>
    </subcellularLocation>
</comment>
<dbReference type="InterPro" id="IPR050936">
    <property type="entry name" value="AP-1-like"/>
</dbReference>
<name>A0A2V1E628_9PLEO</name>
<dbReference type="SUPFAM" id="SSF57959">
    <property type="entry name" value="Leucine zipper domain"/>
    <property type="match status" value="1"/>
</dbReference>
<keyword evidence="2" id="KW-0539">Nucleus</keyword>
<dbReference type="Gene3D" id="1.20.5.170">
    <property type="match status" value="1"/>
</dbReference>
<dbReference type="PANTHER" id="PTHR40621:SF6">
    <property type="entry name" value="AP-1-LIKE TRANSCRIPTION FACTOR YAP1-RELATED"/>
    <property type="match status" value="1"/>
</dbReference>
<feature type="compositionally biased region" description="Basic and acidic residues" evidence="3">
    <location>
        <begin position="59"/>
        <end position="76"/>
    </location>
</feature>
<dbReference type="CDD" id="cd14688">
    <property type="entry name" value="bZIP_YAP"/>
    <property type="match status" value="1"/>
</dbReference>
<feature type="compositionally biased region" description="Basic residues" evidence="3">
    <location>
        <begin position="8"/>
        <end position="22"/>
    </location>
</feature>
<evidence type="ECO:0000256" key="1">
    <source>
        <dbReference type="ARBA" id="ARBA00004123"/>
    </source>
</evidence>
<feature type="compositionally biased region" description="Low complexity" evidence="3">
    <location>
        <begin position="49"/>
        <end position="58"/>
    </location>
</feature>
<feature type="domain" description="BZIP" evidence="4">
    <location>
        <begin position="65"/>
        <end position="128"/>
    </location>
</feature>
<feature type="region of interest" description="Disordered" evidence="3">
    <location>
        <begin position="1"/>
        <end position="23"/>
    </location>
</feature>
<evidence type="ECO:0000259" key="4">
    <source>
        <dbReference type="PROSITE" id="PS50217"/>
    </source>
</evidence>
<evidence type="ECO:0000256" key="3">
    <source>
        <dbReference type="SAM" id="MobiDB-lite"/>
    </source>
</evidence>
<reference evidence="5 6" key="1">
    <citation type="journal article" date="2018" name="Sci. Rep.">
        <title>Comparative genomics provides insights into the lifestyle and reveals functional heterogeneity of dark septate endophytic fungi.</title>
        <authorList>
            <person name="Knapp D.G."/>
            <person name="Nemeth J.B."/>
            <person name="Barry K."/>
            <person name="Hainaut M."/>
            <person name="Henrissat B."/>
            <person name="Johnson J."/>
            <person name="Kuo A."/>
            <person name="Lim J.H.P."/>
            <person name="Lipzen A."/>
            <person name="Nolan M."/>
            <person name="Ohm R.A."/>
            <person name="Tamas L."/>
            <person name="Grigoriev I.V."/>
            <person name="Spatafora J.W."/>
            <person name="Nagy L.G."/>
            <person name="Kovacs G.M."/>
        </authorList>
    </citation>
    <scope>NUCLEOTIDE SEQUENCE [LARGE SCALE GENOMIC DNA]</scope>
    <source>
        <strain evidence="5 6">DSE2036</strain>
    </source>
</reference>
<dbReference type="GO" id="GO:0001228">
    <property type="term" value="F:DNA-binding transcription activator activity, RNA polymerase II-specific"/>
    <property type="evidence" value="ECO:0007669"/>
    <property type="project" value="TreeGrafter"/>
</dbReference>
<evidence type="ECO:0000313" key="5">
    <source>
        <dbReference type="EMBL" id="PVI06038.1"/>
    </source>
</evidence>
<feature type="region of interest" description="Disordered" evidence="3">
    <location>
        <begin position="38"/>
        <end position="90"/>
    </location>
</feature>
<dbReference type="InterPro" id="IPR046347">
    <property type="entry name" value="bZIP_sf"/>
</dbReference>
<dbReference type="EMBL" id="KZ805311">
    <property type="protein sequence ID" value="PVI06038.1"/>
    <property type="molecule type" value="Genomic_DNA"/>
</dbReference>
<dbReference type="InterPro" id="IPR004827">
    <property type="entry name" value="bZIP"/>
</dbReference>
<dbReference type="OrthoDB" id="2590011at2759"/>
<accession>A0A2V1E628</accession>